<dbReference type="SMART" id="SM00401">
    <property type="entry name" value="ZnF_GATA"/>
    <property type="match status" value="1"/>
</dbReference>
<dbReference type="PROSITE" id="PS00344">
    <property type="entry name" value="GATA_ZN_FINGER_1"/>
    <property type="match status" value="1"/>
</dbReference>
<feature type="domain" description="GATA-type" evidence="6">
    <location>
        <begin position="189"/>
        <end position="224"/>
    </location>
</feature>
<dbReference type="PANTHER" id="PTHR45658">
    <property type="entry name" value="GATA TRANSCRIPTION FACTOR"/>
    <property type="match status" value="1"/>
</dbReference>
<dbReference type="SUPFAM" id="SSF57716">
    <property type="entry name" value="Glucocorticoid receptor-like (DNA-binding domain)"/>
    <property type="match status" value="1"/>
</dbReference>
<dbReference type="Pfam" id="PF00320">
    <property type="entry name" value="GATA"/>
    <property type="match status" value="1"/>
</dbReference>
<keyword evidence="3" id="KW-0862">Zinc</keyword>
<protein>
    <submittedName>
        <fullName evidence="7">GATA zinc finger domain containing protein</fullName>
    </submittedName>
</protein>
<keyword evidence="2 4" id="KW-0863">Zinc-finger</keyword>
<dbReference type="KEGG" id="acan:ACA1_076870"/>
<dbReference type="Gene3D" id="3.30.50.10">
    <property type="entry name" value="Erythroid Transcription Factor GATA-1, subunit A"/>
    <property type="match status" value="1"/>
</dbReference>
<evidence type="ECO:0000256" key="5">
    <source>
        <dbReference type="SAM" id="MobiDB-lite"/>
    </source>
</evidence>
<evidence type="ECO:0000256" key="3">
    <source>
        <dbReference type="ARBA" id="ARBA00022833"/>
    </source>
</evidence>
<evidence type="ECO:0000256" key="1">
    <source>
        <dbReference type="ARBA" id="ARBA00022723"/>
    </source>
</evidence>
<dbReference type="PROSITE" id="PS50114">
    <property type="entry name" value="GATA_ZN_FINGER_2"/>
    <property type="match status" value="1"/>
</dbReference>
<dbReference type="RefSeq" id="XP_004335847.1">
    <property type="nucleotide sequence ID" value="XM_004335799.1"/>
</dbReference>
<proteinExistence type="predicted"/>
<feature type="compositionally biased region" description="Basic residues" evidence="5">
    <location>
        <begin position="176"/>
        <end position="185"/>
    </location>
</feature>
<dbReference type="STRING" id="1257118.L8GLX1"/>
<dbReference type="InterPro" id="IPR013088">
    <property type="entry name" value="Znf_NHR/GATA"/>
</dbReference>
<evidence type="ECO:0000313" key="8">
    <source>
        <dbReference type="Proteomes" id="UP000011083"/>
    </source>
</evidence>
<dbReference type="GeneID" id="14914335"/>
<dbReference type="CDD" id="cd00202">
    <property type="entry name" value="ZnF_GATA"/>
    <property type="match status" value="1"/>
</dbReference>
<dbReference type="GO" id="GO:0043565">
    <property type="term" value="F:sequence-specific DNA binding"/>
    <property type="evidence" value="ECO:0007669"/>
    <property type="project" value="InterPro"/>
</dbReference>
<evidence type="ECO:0000256" key="2">
    <source>
        <dbReference type="ARBA" id="ARBA00022771"/>
    </source>
</evidence>
<gene>
    <name evidence="7" type="ORF">ACA1_076870</name>
</gene>
<dbReference type="InterPro" id="IPR051140">
    <property type="entry name" value="GATA_TF"/>
</dbReference>
<accession>L8GLX1</accession>
<evidence type="ECO:0000259" key="6">
    <source>
        <dbReference type="PROSITE" id="PS50114"/>
    </source>
</evidence>
<feature type="region of interest" description="Disordered" evidence="5">
    <location>
        <begin position="160"/>
        <end position="187"/>
    </location>
</feature>
<dbReference type="GO" id="GO:0008270">
    <property type="term" value="F:zinc ion binding"/>
    <property type="evidence" value="ECO:0007669"/>
    <property type="project" value="UniProtKB-KW"/>
</dbReference>
<dbReference type="OrthoDB" id="21401at2759"/>
<dbReference type="VEuPathDB" id="AmoebaDB:ACA1_076870"/>
<organism evidence="7 8">
    <name type="scientific">Acanthamoeba castellanii (strain ATCC 30010 / Neff)</name>
    <dbReference type="NCBI Taxonomy" id="1257118"/>
    <lineage>
        <taxon>Eukaryota</taxon>
        <taxon>Amoebozoa</taxon>
        <taxon>Discosea</taxon>
        <taxon>Longamoebia</taxon>
        <taxon>Centramoebida</taxon>
        <taxon>Acanthamoebidae</taxon>
        <taxon>Acanthamoeba</taxon>
    </lineage>
</organism>
<dbReference type="Proteomes" id="UP000011083">
    <property type="component" value="Unassembled WGS sequence"/>
</dbReference>
<dbReference type="InterPro" id="IPR000679">
    <property type="entry name" value="Znf_GATA"/>
</dbReference>
<evidence type="ECO:0000256" key="4">
    <source>
        <dbReference type="PROSITE-ProRule" id="PRU00094"/>
    </source>
</evidence>
<keyword evidence="1" id="KW-0479">Metal-binding</keyword>
<dbReference type="AlphaFoldDB" id="L8GLX1"/>
<keyword evidence="8" id="KW-1185">Reference proteome</keyword>
<reference evidence="7 8" key="1">
    <citation type="journal article" date="2013" name="Genome Biol.">
        <title>Genome of Acanthamoeba castellanii highlights extensive lateral gene transfer and early evolution of tyrosine kinase signaling.</title>
        <authorList>
            <person name="Clarke M."/>
            <person name="Lohan A.J."/>
            <person name="Liu B."/>
            <person name="Lagkouvardos I."/>
            <person name="Roy S."/>
            <person name="Zafar N."/>
            <person name="Bertelli C."/>
            <person name="Schilde C."/>
            <person name="Kianianmomeni A."/>
            <person name="Burglin T.R."/>
            <person name="Frech C."/>
            <person name="Turcotte B."/>
            <person name="Kopec K.O."/>
            <person name="Synnott J.M."/>
            <person name="Choo C."/>
            <person name="Paponov I."/>
            <person name="Finkler A."/>
            <person name="Soon Heng Tan C."/>
            <person name="Hutchins A.P."/>
            <person name="Weinmeier T."/>
            <person name="Rattei T."/>
            <person name="Chu J.S."/>
            <person name="Gimenez G."/>
            <person name="Irimia M."/>
            <person name="Rigden D.J."/>
            <person name="Fitzpatrick D.A."/>
            <person name="Lorenzo-Morales J."/>
            <person name="Bateman A."/>
            <person name="Chiu C.H."/>
            <person name="Tang P."/>
            <person name="Hegemann P."/>
            <person name="Fromm H."/>
            <person name="Raoult D."/>
            <person name="Greub G."/>
            <person name="Miranda-Saavedra D."/>
            <person name="Chen N."/>
            <person name="Nash P."/>
            <person name="Ginger M.L."/>
            <person name="Horn M."/>
            <person name="Schaap P."/>
            <person name="Caler L."/>
            <person name="Loftus B."/>
        </authorList>
    </citation>
    <scope>NUCLEOTIDE SEQUENCE [LARGE SCALE GENOMIC DNA]</scope>
    <source>
        <strain evidence="7 8">Neff</strain>
    </source>
</reference>
<evidence type="ECO:0000313" key="7">
    <source>
        <dbReference type="EMBL" id="ELR13834.1"/>
    </source>
</evidence>
<dbReference type="GO" id="GO:0006355">
    <property type="term" value="P:regulation of DNA-templated transcription"/>
    <property type="evidence" value="ECO:0007669"/>
    <property type="project" value="InterPro"/>
</dbReference>
<dbReference type="EMBL" id="KB008074">
    <property type="protein sequence ID" value="ELR13834.1"/>
    <property type="molecule type" value="Genomic_DNA"/>
</dbReference>
<name>L8GLX1_ACACF</name>
<sequence>MTMSAQHAGLVFSPHTFLHTNEAQQQHHHVKMMVADEDEAAAALCALPSTTAHPDPKAFQHIWAQIKDCSDRLRDLTSIATVTATAPETSSSSTPALFPLLQQLLSLFHTFNSSVQPAATQQRQSCSSAPVLLKKRKTEQVDDESNDNASMVVKHECDEKGDESECNSDGQQSSAKRQKRARRVKAKPEPGNLRCFHCGETDTPEWRRGPAGPKTLCNACGLQYAKYLREADKREKCRLPLSLVLNA</sequence>